<dbReference type="Pfam" id="PF17384">
    <property type="entry name" value="DUF150_C"/>
    <property type="match status" value="1"/>
</dbReference>
<keyword evidence="7" id="KW-1185">Reference proteome</keyword>
<dbReference type="Gene3D" id="3.30.300.70">
    <property type="entry name" value="RimP-like superfamily, N-terminal"/>
    <property type="match status" value="1"/>
</dbReference>
<dbReference type="EMBL" id="FQZO01000001">
    <property type="protein sequence ID" value="SHI70342.1"/>
    <property type="molecule type" value="Genomic_DNA"/>
</dbReference>
<dbReference type="InterPro" id="IPR003728">
    <property type="entry name" value="Ribosome_maturation_RimP"/>
</dbReference>
<dbReference type="FunFam" id="3.30.300.70:FF:000001">
    <property type="entry name" value="Ribosome maturation factor RimP"/>
    <property type="match status" value="1"/>
</dbReference>
<sequence>MKLESLVNDVESLIKPSIEEMDYELYHVEYVKENGEFYLRIYIDSPSGISLQDCEKVSRTISDLLDEADPIKDAYYLEVSSPGVNRYLYTPKHYQDNISKKVLVKTISPVLTKKTHEGILKSFNDNEITIENNNEEIKIPLDKIKSVNVEVDF</sequence>
<dbReference type="STRING" id="1121298.SAMN05444401_1399"/>
<dbReference type="GO" id="GO:0005829">
    <property type="term" value="C:cytosol"/>
    <property type="evidence" value="ECO:0007669"/>
    <property type="project" value="TreeGrafter"/>
</dbReference>
<dbReference type="Proteomes" id="UP000184080">
    <property type="component" value="Unassembled WGS sequence"/>
</dbReference>
<accession>A0A1M6DAQ4</accession>
<dbReference type="Gene3D" id="2.30.30.180">
    <property type="entry name" value="Ribosome maturation factor RimP, C-terminal domain"/>
    <property type="match status" value="1"/>
</dbReference>
<dbReference type="InterPro" id="IPR035956">
    <property type="entry name" value="RimP_N_sf"/>
</dbReference>
<organism evidence="6 7">
    <name type="scientific">Clostridium amylolyticum</name>
    <dbReference type="NCBI Taxonomy" id="1121298"/>
    <lineage>
        <taxon>Bacteria</taxon>
        <taxon>Bacillati</taxon>
        <taxon>Bacillota</taxon>
        <taxon>Clostridia</taxon>
        <taxon>Eubacteriales</taxon>
        <taxon>Clostridiaceae</taxon>
        <taxon>Clostridium</taxon>
    </lineage>
</organism>
<dbReference type="OrthoDB" id="9805006at2"/>
<comment type="subcellular location">
    <subcellularLocation>
        <location evidence="3">Cytoplasm</location>
    </subcellularLocation>
</comment>
<feature type="domain" description="Ribosome maturation factor RimP N-terminal" evidence="4">
    <location>
        <begin position="13"/>
        <end position="84"/>
    </location>
</feature>
<proteinExistence type="inferred from homology"/>
<dbReference type="PANTHER" id="PTHR33867:SF1">
    <property type="entry name" value="RIBOSOME MATURATION FACTOR RIMP"/>
    <property type="match status" value="1"/>
</dbReference>
<comment type="function">
    <text evidence="3">Required for maturation of 30S ribosomal subunits.</text>
</comment>
<dbReference type="HAMAP" id="MF_01077">
    <property type="entry name" value="RimP"/>
    <property type="match status" value="1"/>
</dbReference>
<reference evidence="6 7" key="1">
    <citation type="submission" date="2016-11" db="EMBL/GenBank/DDBJ databases">
        <authorList>
            <person name="Jaros S."/>
            <person name="Januszkiewicz K."/>
            <person name="Wedrychowicz H."/>
        </authorList>
    </citation>
    <scope>NUCLEOTIDE SEQUENCE [LARGE SCALE GENOMIC DNA]</scope>
    <source>
        <strain evidence="6 7">DSM 21864</strain>
    </source>
</reference>
<dbReference type="CDD" id="cd01734">
    <property type="entry name" value="YlxS_C"/>
    <property type="match status" value="1"/>
</dbReference>
<evidence type="ECO:0000313" key="6">
    <source>
        <dbReference type="EMBL" id="SHI70342.1"/>
    </source>
</evidence>
<keyword evidence="2 3" id="KW-0690">Ribosome biogenesis</keyword>
<evidence type="ECO:0000256" key="1">
    <source>
        <dbReference type="ARBA" id="ARBA00022490"/>
    </source>
</evidence>
<protein>
    <recommendedName>
        <fullName evidence="3">Ribosome maturation factor RimP</fullName>
    </recommendedName>
</protein>
<dbReference type="Pfam" id="PF02576">
    <property type="entry name" value="RimP_N"/>
    <property type="match status" value="1"/>
</dbReference>
<dbReference type="InterPro" id="IPR028989">
    <property type="entry name" value="RimP_N"/>
</dbReference>
<dbReference type="AlphaFoldDB" id="A0A1M6DAQ4"/>
<evidence type="ECO:0000256" key="3">
    <source>
        <dbReference type="HAMAP-Rule" id="MF_01077"/>
    </source>
</evidence>
<feature type="domain" description="Ribosome maturation factor RimP C-terminal" evidence="5">
    <location>
        <begin position="88"/>
        <end position="153"/>
    </location>
</feature>
<dbReference type="NCBIfam" id="NF000934">
    <property type="entry name" value="PRK00092.3-1"/>
    <property type="match status" value="1"/>
</dbReference>
<dbReference type="RefSeq" id="WP_073004909.1">
    <property type="nucleotide sequence ID" value="NZ_FQZO01000001.1"/>
</dbReference>
<dbReference type="SUPFAM" id="SSF74942">
    <property type="entry name" value="YhbC-like, C-terminal domain"/>
    <property type="match status" value="1"/>
</dbReference>
<keyword evidence="1 3" id="KW-0963">Cytoplasm</keyword>
<evidence type="ECO:0000259" key="4">
    <source>
        <dbReference type="Pfam" id="PF02576"/>
    </source>
</evidence>
<dbReference type="InterPro" id="IPR028998">
    <property type="entry name" value="RimP_C"/>
</dbReference>
<evidence type="ECO:0000256" key="2">
    <source>
        <dbReference type="ARBA" id="ARBA00022517"/>
    </source>
</evidence>
<comment type="similarity">
    <text evidence="3">Belongs to the RimP family.</text>
</comment>
<dbReference type="InterPro" id="IPR036847">
    <property type="entry name" value="RimP_C_sf"/>
</dbReference>
<dbReference type="SUPFAM" id="SSF75420">
    <property type="entry name" value="YhbC-like, N-terminal domain"/>
    <property type="match status" value="1"/>
</dbReference>
<dbReference type="GO" id="GO:0000028">
    <property type="term" value="P:ribosomal small subunit assembly"/>
    <property type="evidence" value="ECO:0007669"/>
    <property type="project" value="TreeGrafter"/>
</dbReference>
<evidence type="ECO:0000259" key="5">
    <source>
        <dbReference type="Pfam" id="PF17384"/>
    </source>
</evidence>
<gene>
    <name evidence="3" type="primary">rimP</name>
    <name evidence="6" type="ORF">SAMN05444401_1399</name>
</gene>
<dbReference type="GO" id="GO:0006412">
    <property type="term" value="P:translation"/>
    <property type="evidence" value="ECO:0007669"/>
    <property type="project" value="TreeGrafter"/>
</dbReference>
<dbReference type="PANTHER" id="PTHR33867">
    <property type="entry name" value="RIBOSOME MATURATION FACTOR RIMP"/>
    <property type="match status" value="1"/>
</dbReference>
<evidence type="ECO:0000313" key="7">
    <source>
        <dbReference type="Proteomes" id="UP000184080"/>
    </source>
</evidence>
<name>A0A1M6DAQ4_9CLOT</name>